<comment type="caution">
    <text evidence="2">The sequence shown here is derived from an EMBL/GenBank/DDBJ whole genome shotgun (WGS) entry which is preliminary data.</text>
</comment>
<name>A0A7Y2Q0V4_9MICO</name>
<evidence type="ECO:0000256" key="1">
    <source>
        <dbReference type="RuleBase" id="RU362001"/>
    </source>
</evidence>
<organism evidence="2 3">
    <name type="scientific">Microbacterium ulmi</name>
    <dbReference type="NCBI Taxonomy" id="179095"/>
    <lineage>
        <taxon>Bacteria</taxon>
        <taxon>Bacillati</taxon>
        <taxon>Actinomycetota</taxon>
        <taxon>Actinomycetes</taxon>
        <taxon>Micrococcales</taxon>
        <taxon>Microbacteriaceae</taxon>
        <taxon>Microbacterium</taxon>
    </lineage>
</organism>
<gene>
    <name evidence="2" type="ORF">HLA99_03960</name>
</gene>
<dbReference type="RefSeq" id="WP_167034840.1">
    <property type="nucleotide sequence ID" value="NZ_BAAANA010000002.1"/>
</dbReference>
<dbReference type="AlphaFoldDB" id="A0A7Y2Q0V4"/>
<dbReference type="SUPFAM" id="SSF140453">
    <property type="entry name" value="EsxAB dimer-like"/>
    <property type="match status" value="1"/>
</dbReference>
<dbReference type="EMBL" id="JABEMB010000003">
    <property type="protein sequence ID" value="NNH03013.1"/>
    <property type="molecule type" value="Genomic_DNA"/>
</dbReference>
<reference evidence="2 3" key="1">
    <citation type="submission" date="2020-05" db="EMBL/GenBank/DDBJ databases">
        <title>MicrobeNet Type strains.</title>
        <authorList>
            <person name="Nicholson A.C."/>
        </authorList>
    </citation>
    <scope>NUCLEOTIDE SEQUENCE [LARGE SCALE GENOMIC DNA]</scope>
    <source>
        <strain evidence="2 3">JCM 14282</strain>
    </source>
</reference>
<dbReference type="NCBIfam" id="TIGR03930">
    <property type="entry name" value="WXG100_ESAT6"/>
    <property type="match status" value="1"/>
</dbReference>
<keyword evidence="3" id="KW-1185">Reference proteome</keyword>
<evidence type="ECO:0000313" key="3">
    <source>
        <dbReference type="Proteomes" id="UP000543598"/>
    </source>
</evidence>
<dbReference type="InterPro" id="IPR036689">
    <property type="entry name" value="ESAT-6-like_sf"/>
</dbReference>
<dbReference type="Gene3D" id="1.10.287.1060">
    <property type="entry name" value="ESAT-6-like"/>
    <property type="match status" value="1"/>
</dbReference>
<accession>A0A7Y2Q0V4</accession>
<evidence type="ECO:0000313" key="2">
    <source>
        <dbReference type="EMBL" id="NNH03013.1"/>
    </source>
</evidence>
<protein>
    <recommendedName>
        <fullName evidence="1">ESAT-6-like protein</fullName>
    </recommendedName>
</protein>
<dbReference type="Pfam" id="PF06013">
    <property type="entry name" value="WXG100"/>
    <property type="match status" value="1"/>
</dbReference>
<dbReference type="InterPro" id="IPR010310">
    <property type="entry name" value="T7SS_ESAT-6-like"/>
</dbReference>
<dbReference type="Proteomes" id="UP000543598">
    <property type="component" value="Unassembled WGS sequence"/>
</dbReference>
<proteinExistence type="inferred from homology"/>
<sequence>MAVFSVDSDAVLTATASVRGTADRLQAETQAMLAQLTNLQSAWTGTASVAFHGVVDRWRATQRQVEESLAEISTALGVAGRQYADAEQASASLFR</sequence>
<comment type="similarity">
    <text evidence="1">Belongs to the WXG100 family.</text>
</comment>